<feature type="domain" description="RNA polymerase sigma factor 70 region 4 type 2" evidence="7">
    <location>
        <begin position="108"/>
        <end position="154"/>
    </location>
</feature>
<dbReference type="InterPro" id="IPR013249">
    <property type="entry name" value="RNA_pol_sigma70_r4_t2"/>
</dbReference>
<keyword evidence="4" id="KW-0238">DNA-binding</keyword>
<protein>
    <recommendedName>
        <fullName evidence="10">Sigma-70 family RNA polymerase sigma factor</fullName>
    </recommendedName>
</protein>
<dbReference type="GO" id="GO:0006352">
    <property type="term" value="P:DNA-templated transcription initiation"/>
    <property type="evidence" value="ECO:0007669"/>
    <property type="project" value="InterPro"/>
</dbReference>
<dbReference type="RefSeq" id="WP_188762604.1">
    <property type="nucleotide sequence ID" value="NZ_BMJM01000005.1"/>
</dbReference>
<dbReference type="InterPro" id="IPR039425">
    <property type="entry name" value="RNA_pol_sigma-70-like"/>
</dbReference>
<comment type="similarity">
    <text evidence="1">Belongs to the sigma-70 factor family. ECF subfamily.</text>
</comment>
<organism evidence="8 9">
    <name type="scientific">Sandarakinorhabdus glacialis</name>
    <dbReference type="NCBI Taxonomy" id="1614636"/>
    <lineage>
        <taxon>Bacteria</taxon>
        <taxon>Pseudomonadati</taxon>
        <taxon>Pseudomonadota</taxon>
        <taxon>Alphaproteobacteria</taxon>
        <taxon>Sphingomonadales</taxon>
        <taxon>Sphingosinicellaceae</taxon>
        <taxon>Sandarakinorhabdus</taxon>
    </lineage>
</organism>
<sequence length="170" mass="18452">MAIARLVAALEGQGLRLADRTLNDRVGAEDVVQVALTRMWTMAARFDPARGSVEGWFRRIVVNLCLDRRRSLKLVAPLAEADDVASSAPDPYEAAAANDQRARMSAGMARLAPRQRAALAMFHGEGMTMAEIAAALETSPKAVEGLLGRARMELRNLIGVDTPSEQRTRP</sequence>
<dbReference type="Gene3D" id="1.10.10.10">
    <property type="entry name" value="Winged helix-like DNA-binding domain superfamily/Winged helix DNA-binding domain"/>
    <property type="match status" value="1"/>
</dbReference>
<evidence type="ECO:0000256" key="4">
    <source>
        <dbReference type="ARBA" id="ARBA00023125"/>
    </source>
</evidence>
<gene>
    <name evidence="8" type="ORF">GCM10011529_17990</name>
</gene>
<evidence type="ECO:0000313" key="9">
    <source>
        <dbReference type="Proteomes" id="UP000635071"/>
    </source>
</evidence>
<dbReference type="SUPFAM" id="SSF88659">
    <property type="entry name" value="Sigma3 and sigma4 domains of RNA polymerase sigma factors"/>
    <property type="match status" value="1"/>
</dbReference>
<evidence type="ECO:0008006" key="10">
    <source>
        <dbReference type="Google" id="ProtNLM"/>
    </source>
</evidence>
<dbReference type="EMBL" id="BMJM01000005">
    <property type="protein sequence ID" value="GGE12060.1"/>
    <property type="molecule type" value="Genomic_DNA"/>
</dbReference>
<keyword evidence="9" id="KW-1185">Reference proteome</keyword>
<dbReference type="GO" id="GO:0016987">
    <property type="term" value="F:sigma factor activity"/>
    <property type="evidence" value="ECO:0007669"/>
    <property type="project" value="UniProtKB-KW"/>
</dbReference>
<feature type="domain" description="RNA polymerase sigma-70 region 2" evidence="6">
    <location>
        <begin position="9"/>
        <end position="72"/>
    </location>
</feature>
<dbReference type="InterPro" id="IPR014284">
    <property type="entry name" value="RNA_pol_sigma-70_dom"/>
</dbReference>
<dbReference type="InterPro" id="IPR013325">
    <property type="entry name" value="RNA_pol_sigma_r2"/>
</dbReference>
<dbReference type="PANTHER" id="PTHR43133">
    <property type="entry name" value="RNA POLYMERASE ECF-TYPE SIGMA FACTO"/>
    <property type="match status" value="1"/>
</dbReference>
<evidence type="ECO:0000313" key="8">
    <source>
        <dbReference type="EMBL" id="GGE12060.1"/>
    </source>
</evidence>
<dbReference type="NCBIfam" id="TIGR02937">
    <property type="entry name" value="sigma70-ECF"/>
    <property type="match status" value="1"/>
</dbReference>
<evidence type="ECO:0000259" key="7">
    <source>
        <dbReference type="Pfam" id="PF08281"/>
    </source>
</evidence>
<keyword evidence="3" id="KW-0731">Sigma factor</keyword>
<reference evidence="8" key="1">
    <citation type="journal article" date="2014" name="Int. J. Syst. Evol. Microbiol.">
        <title>Complete genome sequence of Corynebacterium casei LMG S-19264T (=DSM 44701T), isolated from a smear-ripened cheese.</title>
        <authorList>
            <consortium name="US DOE Joint Genome Institute (JGI-PGF)"/>
            <person name="Walter F."/>
            <person name="Albersmeier A."/>
            <person name="Kalinowski J."/>
            <person name="Ruckert C."/>
        </authorList>
    </citation>
    <scope>NUCLEOTIDE SEQUENCE</scope>
    <source>
        <strain evidence="8">CGMCC 1.15519</strain>
    </source>
</reference>
<evidence type="ECO:0000259" key="6">
    <source>
        <dbReference type="Pfam" id="PF04542"/>
    </source>
</evidence>
<dbReference type="Proteomes" id="UP000635071">
    <property type="component" value="Unassembled WGS sequence"/>
</dbReference>
<accession>A0A916ZTN3</accession>
<evidence type="ECO:0000256" key="3">
    <source>
        <dbReference type="ARBA" id="ARBA00023082"/>
    </source>
</evidence>
<evidence type="ECO:0000256" key="1">
    <source>
        <dbReference type="ARBA" id="ARBA00010641"/>
    </source>
</evidence>
<proteinExistence type="inferred from homology"/>
<dbReference type="Pfam" id="PF04542">
    <property type="entry name" value="Sigma70_r2"/>
    <property type="match status" value="1"/>
</dbReference>
<evidence type="ECO:0000256" key="2">
    <source>
        <dbReference type="ARBA" id="ARBA00023015"/>
    </source>
</evidence>
<dbReference type="Gene3D" id="1.10.1740.10">
    <property type="match status" value="1"/>
</dbReference>
<evidence type="ECO:0000256" key="5">
    <source>
        <dbReference type="ARBA" id="ARBA00023163"/>
    </source>
</evidence>
<dbReference type="InterPro" id="IPR036388">
    <property type="entry name" value="WH-like_DNA-bd_sf"/>
</dbReference>
<dbReference type="SUPFAM" id="SSF88946">
    <property type="entry name" value="Sigma2 domain of RNA polymerase sigma factors"/>
    <property type="match status" value="1"/>
</dbReference>
<dbReference type="Pfam" id="PF08281">
    <property type="entry name" value="Sigma70_r4_2"/>
    <property type="match status" value="1"/>
</dbReference>
<keyword evidence="2" id="KW-0805">Transcription regulation</keyword>
<reference evidence="8" key="2">
    <citation type="submission" date="2020-09" db="EMBL/GenBank/DDBJ databases">
        <authorList>
            <person name="Sun Q."/>
            <person name="Zhou Y."/>
        </authorList>
    </citation>
    <scope>NUCLEOTIDE SEQUENCE</scope>
    <source>
        <strain evidence="8">CGMCC 1.15519</strain>
    </source>
</reference>
<dbReference type="GO" id="GO:0003677">
    <property type="term" value="F:DNA binding"/>
    <property type="evidence" value="ECO:0007669"/>
    <property type="project" value="UniProtKB-KW"/>
</dbReference>
<dbReference type="InterPro" id="IPR013324">
    <property type="entry name" value="RNA_pol_sigma_r3/r4-like"/>
</dbReference>
<comment type="caution">
    <text evidence="8">The sequence shown here is derived from an EMBL/GenBank/DDBJ whole genome shotgun (WGS) entry which is preliminary data.</text>
</comment>
<dbReference type="PANTHER" id="PTHR43133:SF8">
    <property type="entry name" value="RNA POLYMERASE SIGMA FACTOR HI_1459-RELATED"/>
    <property type="match status" value="1"/>
</dbReference>
<dbReference type="CDD" id="cd06171">
    <property type="entry name" value="Sigma70_r4"/>
    <property type="match status" value="1"/>
</dbReference>
<dbReference type="AlphaFoldDB" id="A0A916ZTN3"/>
<keyword evidence="5" id="KW-0804">Transcription</keyword>
<dbReference type="InterPro" id="IPR007627">
    <property type="entry name" value="RNA_pol_sigma70_r2"/>
</dbReference>
<name>A0A916ZTN3_9SPHN</name>